<organism evidence="19 20">
    <name type="scientific">Aquilegia coerulea</name>
    <name type="common">Rocky mountain columbine</name>
    <dbReference type="NCBI Taxonomy" id="218851"/>
    <lineage>
        <taxon>Eukaryota</taxon>
        <taxon>Viridiplantae</taxon>
        <taxon>Streptophyta</taxon>
        <taxon>Embryophyta</taxon>
        <taxon>Tracheophyta</taxon>
        <taxon>Spermatophyta</taxon>
        <taxon>Magnoliopsida</taxon>
        <taxon>Ranunculales</taxon>
        <taxon>Ranunculaceae</taxon>
        <taxon>Thalictroideae</taxon>
        <taxon>Aquilegia</taxon>
    </lineage>
</organism>
<dbReference type="Proteomes" id="UP000230069">
    <property type="component" value="Unassembled WGS sequence"/>
</dbReference>
<keyword evidence="8 14" id="KW-0547">Nucleotide-binding</keyword>
<keyword evidence="6 16" id="KW-0732">Signal</keyword>
<dbReference type="InterPro" id="IPR038408">
    <property type="entry name" value="GNK2_sf"/>
</dbReference>
<keyword evidence="10 14" id="KW-0067">ATP-binding</keyword>
<evidence type="ECO:0000313" key="20">
    <source>
        <dbReference type="Proteomes" id="UP000230069"/>
    </source>
</evidence>
<dbReference type="EMBL" id="KZ305022">
    <property type="protein sequence ID" value="PIA58498.1"/>
    <property type="molecule type" value="Genomic_DNA"/>
</dbReference>
<dbReference type="InterPro" id="IPR011009">
    <property type="entry name" value="Kinase-like_dom_sf"/>
</dbReference>
<comment type="subcellular location">
    <subcellularLocation>
        <location evidence="1">Membrane</location>
        <topology evidence="1">Single-pass membrane protein</topology>
    </subcellularLocation>
</comment>
<evidence type="ECO:0000256" key="12">
    <source>
        <dbReference type="ARBA" id="ARBA00023136"/>
    </source>
</evidence>
<evidence type="ECO:0000259" key="18">
    <source>
        <dbReference type="PROSITE" id="PS51473"/>
    </source>
</evidence>
<dbReference type="InterPro" id="IPR017441">
    <property type="entry name" value="Protein_kinase_ATP_BS"/>
</dbReference>
<keyword evidence="5 15" id="KW-0812">Transmembrane</keyword>
<dbReference type="CDD" id="cd14066">
    <property type="entry name" value="STKc_IRAK"/>
    <property type="match status" value="1"/>
</dbReference>
<dbReference type="SUPFAM" id="SSF56112">
    <property type="entry name" value="Protein kinase-like (PK-like)"/>
    <property type="match status" value="1"/>
</dbReference>
<evidence type="ECO:0000256" key="16">
    <source>
        <dbReference type="SAM" id="SignalP"/>
    </source>
</evidence>
<evidence type="ECO:0000256" key="1">
    <source>
        <dbReference type="ARBA" id="ARBA00004167"/>
    </source>
</evidence>
<accession>A0A2G5ERX8</accession>
<protein>
    <recommendedName>
        <fullName evidence="21">Cysteine-rich receptor-like protein kinase 10</fullName>
    </recommendedName>
</protein>
<evidence type="ECO:0000259" key="17">
    <source>
        <dbReference type="PROSITE" id="PS50011"/>
    </source>
</evidence>
<dbReference type="CDD" id="cd23509">
    <property type="entry name" value="Gnk2-like"/>
    <property type="match status" value="2"/>
</dbReference>
<evidence type="ECO:0000256" key="2">
    <source>
        <dbReference type="ARBA" id="ARBA00022527"/>
    </source>
</evidence>
<dbReference type="GO" id="GO:0005886">
    <property type="term" value="C:plasma membrane"/>
    <property type="evidence" value="ECO:0007669"/>
    <property type="project" value="TreeGrafter"/>
</dbReference>
<keyword evidence="3" id="KW-0597">Phosphoprotein</keyword>
<dbReference type="FunFam" id="1.10.510.10:FF:000129">
    <property type="entry name" value="cysteine-rich receptor-like protein kinase 10"/>
    <property type="match status" value="1"/>
</dbReference>
<dbReference type="GO" id="GO:0004674">
    <property type="term" value="F:protein serine/threonine kinase activity"/>
    <property type="evidence" value="ECO:0007669"/>
    <property type="project" value="UniProtKB-KW"/>
</dbReference>
<evidence type="ECO:0000256" key="14">
    <source>
        <dbReference type="PROSITE-ProRule" id="PRU10141"/>
    </source>
</evidence>
<feature type="chain" id="PRO_5013948989" description="Cysteine-rich receptor-like protein kinase 10" evidence="16">
    <location>
        <begin position="25"/>
        <end position="649"/>
    </location>
</feature>
<feature type="non-terminal residue" evidence="19">
    <location>
        <position position="1"/>
    </location>
</feature>
<evidence type="ECO:0000256" key="5">
    <source>
        <dbReference type="ARBA" id="ARBA00022692"/>
    </source>
</evidence>
<dbReference type="FunCoup" id="A0A2G5ERX8">
    <property type="interactions" value="443"/>
</dbReference>
<dbReference type="PROSITE" id="PS51473">
    <property type="entry name" value="GNK2"/>
    <property type="match status" value="2"/>
</dbReference>
<sequence length="649" mass="73076">GSYTSNSLFQSNLYLLLSSLSTNATSNNTRFYTATVGRNQDRVYGLYQCRGDVPFDVCKNCVQTATTEVTTKKWCPYWKEAILWYAECTLHYSNNSFISVRQESPTLYMTNQNIIDDANHFNPILTKLMDSLVTQAVSNSSNLFAIGNANYSLLENVYGLVQCTQDITGADCNICLRKALTEIPKCCANKRGGRVLKPSCYLRYETYHFYLSQEIAAVDPPPRILSLPKTNVTRSKEQKSSSRTIVIIVLPIVIGVVLLSSIAILLCSRRKKEFNIVRVYLTIVLRGEDVDEISSVESLQYNIGTVRAATENFCDANKLGEGGFGVVYKGILSDGQEIAVKRLSRNSGQGVEEFKNEVLLVAKLQHRNLVRLLGFCLEGDETLLIYEFLPNTSLDNFIFDPIKRTHLDWERRYKIIGGIARGLLYLHEDSRHRIIHRDLKASNVLLDADMNPKISDFGMARLFIVDQTQGNTSTIAGTFGYMAPEYAMHGQFSVKSDVFSFGVLVLEIITGRKNSLYESERDQDLLSYVWRHWDEGTALELIEPSLEDCYSRTEVMRCIHIGLLCVQEDMEMRPTMASVVLMLDSYSVTLPLPSSPALFVSTIRESYKRTGDDEAYTNSSSNSVVPAPYMSSSTQVSINELSITELYPR</sequence>
<keyword evidence="7" id="KW-0677">Repeat</keyword>
<keyword evidence="20" id="KW-1185">Reference proteome</keyword>
<dbReference type="OrthoDB" id="688481at2759"/>
<feature type="transmembrane region" description="Helical" evidence="15">
    <location>
        <begin position="245"/>
        <end position="268"/>
    </location>
</feature>
<dbReference type="PANTHER" id="PTHR27002">
    <property type="entry name" value="RECEPTOR-LIKE SERINE/THREONINE-PROTEIN KINASE SD1-8"/>
    <property type="match status" value="1"/>
</dbReference>
<name>A0A2G5ERX8_AQUCA</name>
<dbReference type="SMART" id="SM00220">
    <property type="entry name" value="S_TKc"/>
    <property type="match status" value="1"/>
</dbReference>
<keyword evidence="11 15" id="KW-1133">Transmembrane helix</keyword>
<dbReference type="Pfam" id="PF07714">
    <property type="entry name" value="PK_Tyr_Ser-Thr"/>
    <property type="match status" value="1"/>
</dbReference>
<evidence type="ECO:0000256" key="13">
    <source>
        <dbReference type="ARBA" id="ARBA00023180"/>
    </source>
</evidence>
<dbReference type="InterPro" id="IPR008271">
    <property type="entry name" value="Ser/Thr_kinase_AS"/>
</dbReference>
<evidence type="ECO:0000256" key="11">
    <source>
        <dbReference type="ARBA" id="ARBA00022989"/>
    </source>
</evidence>
<feature type="binding site" evidence="14">
    <location>
        <position position="341"/>
    </location>
    <ligand>
        <name>ATP</name>
        <dbReference type="ChEBI" id="CHEBI:30616"/>
    </ligand>
</feature>
<proteinExistence type="predicted"/>
<dbReference type="PANTHER" id="PTHR27002:SF980">
    <property type="entry name" value="CYSTEINE-RICH RECEPTOR-LIKE PROTEIN KINASE 10 ISOFORM X1"/>
    <property type="match status" value="1"/>
</dbReference>
<dbReference type="InterPro" id="IPR001245">
    <property type="entry name" value="Ser-Thr/Tyr_kinase_cat_dom"/>
</dbReference>
<feature type="domain" description="Gnk2-homologous" evidence="18">
    <location>
        <begin position="1"/>
        <end position="97"/>
    </location>
</feature>
<gene>
    <name evidence="19" type="ORF">AQUCO_00500440v1</name>
</gene>
<dbReference type="PROSITE" id="PS00108">
    <property type="entry name" value="PROTEIN_KINASE_ST"/>
    <property type="match status" value="1"/>
</dbReference>
<keyword evidence="4" id="KW-0808">Transferase</keyword>
<keyword evidence="9" id="KW-0418">Kinase</keyword>
<feature type="signal peptide" evidence="16">
    <location>
        <begin position="1"/>
        <end position="24"/>
    </location>
</feature>
<evidence type="ECO:0000256" key="6">
    <source>
        <dbReference type="ARBA" id="ARBA00022729"/>
    </source>
</evidence>
<dbReference type="GO" id="GO:0006979">
    <property type="term" value="P:response to oxidative stress"/>
    <property type="evidence" value="ECO:0007669"/>
    <property type="project" value="UniProtKB-ARBA"/>
</dbReference>
<feature type="domain" description="Gnk2-homologous" evidence="18">
    <location>
        <begin position="103"/>
        <end position="209"/>
    </location>
</feature>
<evidence type="ECO:0008006" key="21">
    <source>
        <dbReference type="Google" id="ProtNLM"/>
    </source>
</evidence>
<dbReference type="AlphaFoldDB" id="A0A2G5ERX8"/>
<dbReference type="STRING" id="218851.A0A2G5ERX8"/>
<dbReference type="InterPro" id="IPR000719">
    <property type="entry name" value="Prot_kinase_dom"/>
</dbReference>
<dbReference type="FunFam" id="3.30.430.20:FF:000003">
    <property type="entry name" value="Cysteine-rich RLK (RECEPTOR-like protein kinase) 10"/>
    <property type="match status" value="1"/>
</dbReference>
<reference evidence="19 20" key="1">
    <citation type="submission" date="2017-09" db="EMBL/GenBank/DDBJ databases">
        <title>WGS assembly of Aquilegia coerulea Goldsmith.</title>
        <authorList>
            <person name="Hodges S."/>
            <person name="Kramer E."/>
            <person name="Nordborg M."/>
            <person name="Tomkins J."/>
            <person name="Borevitz J."/>
            <person name="Derieg N."/>
            <person name="Yan J."/>
            <person name="Mihaltcheva S."/>
            <person name="Hayes R.D."/>
            <person name="Rokhsar D."/>
        </authorList>
    </citation>
    <scope>NUCLEOTIDE SEQUENCE [LARGE SCALE GENOMIC DNA]</scope>
    <source>
        <strain evidence="20">cv. Goldsmith</strain>
    </source>
</reference>
<dbReference type="PROSITE" id="PS50011">
    <property type="entry name" value="PROTEIN_KINASE_DOM"/>
    <property type="match status" value="1"/>
</dbReference>
<evidence type="ECO:0000256" key="3">
    <source>
        <dbReference type="ARBA" id="ARBA00022553"/>
    </source>
</evidence>
<evidence type="ECO:0000256" key="8">
    <source>
        <dbReference type="ARBA" id="ARBA00022741"/>
    </source>
</evidence>
<dbReference type="GO" id="GO:0005524">
    <property type="term" value="F:ATP binding"/>
    <property type="evidence" value="ECO:0007669"/>
    <property type="project" value="UniProtKB-UniRule"/>
</dbReference>
<evidence type="ECO:0000256" key="7">
    <source>
        <dbReference type="ARBA" id="ARBA00022737"/>
    </source>
</evidence>
<evidence type="ECO:0000256" key="4">
    <source>
        <dbReference type="ARBA" id="ARBA00022679"/>
    </source>
</evidence>
<evidence type="ECO:0000313" key="19">
    <source>
        <dbReference type="EMBL" id="PIA58498.1"/>
    </source>
</evidence>
<dbReference type="PROSITE" id="PS00107">
    <property type="entry name" value="PROTEIN_KINASE_ATP"/>
    <property type="match status" value="1"/>
</dbReference>
<dbReference type="Gene3D" id="3.30.430.20">
    <property type="entry name" value="Gnk2 domain, C-X8-C-X2-C motif"/>
    <property type="match status" value="2"/>
</dbReference>
<dbReference type="InterPro" id="IPR002902">
    <property type="entry name" value="GNK2"/>
</dbReference>
<dbReference type="Pfam" id="PF01657">
    <property type="entry name" value="Stress-antifung"/>
    <property type="match status" value="2"/>
</dbReference>
<dbReference type="FunFam" id="3.30.430.20:FF:000002">
    <property type="entry name" value="Cysteine-rich receptor-like protein kinase 10"/>
    <property type="match status" value="1"/>
</dbReference>
<keyword evidence="2" id="KW-0723">Serine/threonine-protein kinase</keyword>
<feature type="domain" description="Protein kinase" evidence="17">
    <location>
        <begin position="313"/>
        <end position="587"/>
    </location>
</feature>
<keyword evidence="12 15" id="KW-0472">Membrane</keyword>
<dbReference type="Gene3D" id="3.30.200.20">
    <property type="entry name" value="Phosphorylase Kinase, domain 1"/>
    <property type="match status" value="1"/>
</dbReference>
<dbReference type="InParanoid" id="A0A2G5ERX8"/>
<dbReference type="FunFam" id="3.30.200.20:FF:000142">
    <property type="entry name" value="Cysteine-rich receptor-like protein kinase 10"/>
    <property type="match status" value="1"/>
</dbReference>
<keyword evidence="13" id="KW-0325">Glycoprotein</keyword>
<evidence type="ECO:0000256" key="9">
    <source>
        <dbReference type="ARBA" id="ARBA00022777"/>
    </source>
</evidence>
<evidence type="ECO:0000256" key="15">
    <source>
        <dbReference type="SAM" id="Phobius"/>
    </source>
</evidence>
<dbReference type="Gene3D" id="1.10.510.10">
    <property type="entry name" value="Transferase(Phosphotransferase) domain 1"/>
    <property type="match status" value="1"/>
</dbReference>
<evidence type="ECO:0000256" key="10">
    <source>
        <dbReference type="ARBA" id="ARBA00022840"/>
    </source>
</evidence>